<dbReference type="AlphaFoldDB" id="A0A0F9MKM2"/>
<reference evidence="1" key="1">
    <citation type="journal article" date="2015" name="Nature">
        <title>Complex archaea that bridge the gap between prokaryotes and eukaryotes.</title>
        <authorList>
            <person name="Spang A."/>
            <person name="Saw J.H."/>
            <person name="Jorgensen S.L."/>
            <person name="Zaremba-Niedzwiedzka K."/>
            <person name="Martijn J."/>
            <person name="Lind A.E."/>
            <person name="van Eijk R."/>
            <person name="Schleper C."/>
            <person name="Guy L."/>
            <person name="Ettema T.J."/>
        </authorList>
    </citation>
    <scope>NUCLEOTIDE SEQUENCE</scope>
</reference>
<gene>
    <name evidence="1" type="ORF">LCGC14_1079040</name>
</gene>
<protein>
    <submittedName>
        <fullName evidence="1">Uncharacterized protein</fullName>
    </submittedName>
</protein>
<dbReference type="EMBL" id="LAZR01004710">
    <property type="protein sequence ID" value="KKN06264.1"/>
    <property type="molecule type" value="Genomic_DNA"/>
</dbReference>
<proteinExistence type="predicted"/>
<comment type="caution">
    <text evidence="1">The sequence shown here is derived from an EMBL/GenBank/DDBJ whole genome shotgun (WGS) entry which is preliminary data.</text>
</comment>
<organism evidence="1">
    <name type="scientific">marine sediment metagenome</name>
    <dbReference type="NCBI Taxonomy" id="412755"/>
    <lineage>
        <taxon>unclassified sequences</taxon>
        <taxon>metagenomes</taxon>
        <taxon>ecological metagenomes</taxon>
    </lineage>
</organism>
<sequence length="62" mass="7284">MAWGGSLNKKGSDYIRKIREADRVVVFLNSLKRDLKYEEQFNITKVIEIIVENISKISERKN</sequence>
<accession>A0A0F9MKM2</accession>
<evidence type="ECO:0000313" key="1">
    <source>
        <dbReference type="EMBL" id="KKN06264.1"/>
    </source>
</evidence>
<name>A0A0F9MKM2_9ZZZZ</name>